<reference evidence="2 3" key="1">
    <citation type="submission" date="2020-07" db="EMBL/GenBank/DDBJ databases">
        <authorList>
            <person name="Feng X."/>
        </authorList>
    </citation>
    <scope>NUCLEOTIDE SEQUENCE [LARGE SCALE GENOMIC DNA]</scope>
    <source>
        <strain evidence="2 3">JCM23202</strain>
    </source>
</reference>
<evidence type="ECO:0000313" key="2">
    <source>
        <dbReference type="EMBL" id="MBC2605415.1"/>
    </source>
</evidence>
<dbReference type="Proteomes" id="UP000526501">
    <property type="component" value="Unassembled WGS sequence"/>
</dbReference>
<organism evidence="2 3">
    <name type="scientific">Pelagicoccus albus</name>
    <dbReference type="NCBI Taxonomy" id="415222"/>
    <lineage>
        <taxon>Bacteria</taxon>
        <taxon>Pseudomonadati</taxon>
        <taxon>Verrucomicrobiota</taxon>
        <taxon>Opitutia</taxon>
        <taxon>Puniceicoccales</taxon>
        <taxon>Pelagicoccaceae</taxon>
        <taxon>Pelagicoccus</taxon>
    </lineage>
</organism>
<comment type="caution">
    <text evidence="2">The sequence shown here is derived from an EMBL/GenBank/DDBJ whole genome shotgun (WGS) entry which is preliminary data.</text>
</comment>
<dbReference type="InterPro" id="IPR025293">
    <property type="entry name" value="YfiR/HmsC-like"/>
</dbReference>
<proteinExistence type="predicted"/>
<name>A0A7X1B6S1_9BACT</name>
<feature type="signal peptide" evidence="1">
    <location>
        <begin position="1"/>
        <end position="27"/>
    </location>
</feature>
<evidence type="ECO:0000256" key="1">
    <source>
        <dbReference type="SAM" id="SignalP"/>
    </source>
</evidence>
<dbReference type="RefSeq" id="WP_185659294.1">
    <property type="nucleotide sequence ID" value="NZ_CAWPOO010000006.1"/>
</dbReference>
<keyword evidence="3" id="KW-1185">Reference proteome</keyword>
<sequence>MRIPLLRQLAVFALLALGLTLSPQIQAQTLQIDSTTADWIEGFANFVRWDETQETDPLKIGVINSPEVANYLAKRILNRTGRPSLEVSEISAHSSFEDLDIIFVGNGQKRHWETISSKCDGNGILSIGAQEGFIGKGGVVEFVVRKNRLRFFIDVKNAKRCKVEVSSKLLELALDPKR</sequence>
<accession>A0A7X1B6S1</accession>
<dbReference type="EMBL" id="JACHVC010000006">
    <property type="protein sequence ID" value="MBC2605415.1"/>
    <property type="molecule type" value="Genomic_DNA"/>
</dbReference>
<feature type="chain" id="PRO_5030681280" evidence="1">
    <location>
        <begin position="28"/>
        <end position="178"/>
    </location>
</feature>
<dbReference type="Pfam" id="PF13689">
    <property type="entry name" value="DUF4154"/>
    <property type="match status" value="1"/>
</dbReference>
<keyword evidence="1" id="KW-0732">Signal</keyword>
<gene>
    <name evidence="2" type="ORF">H5P27_05105</name>
</gene>
<dbReference type="AlphaFoldDB" id="A0A7X1B6S1"/>
<evidence type="ECO:0000313" key="3">
    <source>
        <dbReference type="Proteomes" id="UP000526501"/>
    </source>
</evidence>
<protein>
    <submittedName>
        <fullName evidence="2">YfiR family protein</fullName>
    </submittedName>
</protein>